<dbReference type="NCBIfam" id="TIGR03720">
    <property type="entry name" value="exospor_lead"/>
    <property type="match status" value="1"/>
</dbReference>
<reference evidence="1 2" key="1">
    <citation type="submission" date="2017-09" db="EMBL/GenBank/DDBJ databases">
        <title>Large-scale bioinformatics analysis of Bacillus genomes uncovers conserved roles of natural products in bacterial physiology.</title>
        <authorList>
            <consortium name="Agbiome Team Llc"/>
            <person name="Bleich R.M."/>
            <person name="Grubbs K.J."/>
            <person name="Santa Maria K.C."/>
            <person name="Allen S.E."/>
            <person name="Farag S."/>
            <person name="Shank E.A."/>
            <person name="Bowers A."/>
        </authorList>
    </citation>
    <scope>NUCLEOTIDE SEQUENCE [LARGE SCALE GENOMIC DNA]</scope>
    <source>
        <strain evidence="1 2">AFS002368</strain>
    </source>
</reference>
<name>A0A2C1EZC0_BACCE</name>
<dbReference type="InterPro" id="IPR021201">
    <property type="entry name" value="Leader_pep_exosporium"/>
</dbReference>
<evidence type="ECO:0000313" key="1">
    <source>
        <dbReference type="EMBL" id="PES93938.1"/>
    </source>
</evidence>
<sequence>MVILFGINWRRIVLSNKKDTSKELLSAATSNPILVGPTLPPIPPFTLPTGATGATGRICNNK</sequence>
<proteinExistence type="predicted"/>
<evidence type="ECO:0000313" key="2">
    <source>
        <dbReference type="Proteomes" id="UP000220900"/>
    </source>
</evidence>
<dbReference type="EMBL" id="NTZF01000022">
    <property type="protein sequence ID" value="PES93938.1"/>
    <property type="molecule type" value="Genomic_DNA"/>
</dbReference>
<protein>
    <submittedName>
        <fullName evidence="1">Uncharacterized protein</fullName>
    </submittedName>
</protein>
<gene>
    <name evidence="1" type="ORF">CN491_19620</name>
</gene>
<comment type="caution">
    <text evidence="1">The sequence shown here is derived from an EMBL/GenBank/DDBJ whole genome shotgun (WGS) entry which is preliminary data.</text>
</comment>
<accession>A0A2C1EZC0</accession>
<dbReference type="AlphaFoldDB" id="A0A2C1EZC0"/>
<dbReference type="Proteomes" id="UP000220900">
    <property type="component" value="Unassembled WGS sequence"/>
</dbReference>
<organism evidence="1 2">
    <name type="scientific">Bacillus cereus</name>
    <dbReference type="NCBI Taxonomy" id="1396"/>
    <lineage>
        <taxon>Bacteria</taxon>
        <taxon>Bacillati</taxon>
        <taxon>Bacillota</taxon>
        <taxon>Bacilli</taxon>
        <taxon>Bacillales</taxon>
        <taxon>Bacillaceae</taxon>
        <taxon>Bacillus</taxon>
        <taxon>Bacillus cereus group</taxon>
    </lineage>
</organism>